<proteinExistence type="inferred from homology"/>
<dbReference type="PANTHER" id="PTHR12733:SF3">
    <property type="entry name" value="ATP SYNTHASE F(0) COMPLEX SUBUNIT B1, MITOCHONDRIAL"/>
    <property type="match status" value="1"/>
</dbReference>
<keyword evidence="7 9" id="KW-0496">Mitochondrion</keyword>
<keyword evidence="2 9" id="KW-0813">Transport</keyword>
<organism evidence="10 11">
    <name type="scientific">Arctia plantaginis</name>
    <name type="common">Wood tiger moth</name>
    <name type="synonym">Phalaena plantaginis</name>
    <dbReference type="NCBI Taxonomy" id="874455"/>
    <lineage>
        <taxon>Eukaryota</taxon>
        <taxon>Metazoa</taxon>
        <taxon>Ecdysozoa</taxon>
        <taxon>Arthropoda</taxon>
        <taxon>Hexapoda</taxon>
        <taxon>Insecta</taxon>
        <taxon>Pterygota</taxon>
        <taxon>Neoptera</taxon>
        <taxon>Endopterygota</taxon>
        <taxon>Lepidoptera</taxon>
        <taxon>Glossata</taxon>
        <taxon>Ditrysia</taxon>
        <taxon>Noctuoidea</taxon>
        <taxon>Erebidae</taxon>
        <taxon>Arctiinae</taxon>
        <taxon>Arctia</taxon>
    </lineage>
</organism>
<dbReference type="InterPro" id="IPR008688">
    <property type="entry name" value="ATP_synth_Bsub_B/MI25"/>
</dbReference>
<dbReference type="OrthoDB" id="67388at2759"/>
<sequence>MSDISWVLHYDGLQASLTNNIHHNNFISTLRECGLVQYNSHKNHVGGILDLVLCNDVVSVSTCPDPLVKEDPYHRSLIIRPVFFKPELLKSCPRNIFSYHRADYDSIRKELSDVDWLTVLGADRIDDAVNSFYGILYHLRNKYVPKVTKNFGRQIGEILDKEVKAVEDFMQKDRNEEIASHDAIIKEGELAQSRAKAQEILMEAKKENIVLQLEAEYRERLMMAYRAFRDRLQYHLKRSRTEKRFQQRWMIKWILKNVSKSVTPEFQREALSSAIRDLAALASQTKYSVALDELGIMPNMAINATCYMVAHGARNWGDADVINLKPPLRL</sequence>
<evidence type="ECO:0000256" key="1">
    <source>
        <dbReference type="ARBA" id="ARBA00007479"/>
    </source>
</evidence>
<evidence type="ECO:0000256" key="4">
    <source>
        <dbReference type="ARBA" id="ARBA00022781"/>
    </source>
</evidence>
<dbReference type="Proteomes" id="UP000494106">
    <property type="component" value="Unassembled WGS sequence"/>
</dbReference>
<evidence type="ECO:0000256" key="3">
    <source>
        <dbReference type="ARBA" id="ARBA00022547"/>
    </source>
</evidence>
<comment type="similarity">
    <text evidence="1 9">Belongs to the eukaryotic ATPase B chain family.</text>
</comment>
<keyword evidence="5 9" id="KW-0999">Mitochondrion inner membrane</keyword>
<evidence type="ECO:0000256" key="6">
    <source>
        <dbReference type="ARBA" id="ARBA00023065"/>
    </source>
</evidence>
<dbReference type="Pfam" id="PF05405">
    <property type="entry name" value="Mt_ATP-synt_B"/>
    <property type="match status" value="1"/>
</dbReference>
<evidence type="ECO:0000256" key="8">
    <source>
        <dbReference type="ARBA" id="ARBA00023136"/>
    </source>
</evidence>
<reference evidence="10 11" key="1">
    <citation type="submission" date="2020-04" db="EMBL/GenBank/DDBJ databases">
        <authorList>
            <person name="Wallbank WR R."/>
            <person name="Pardo Diaz C."/>
            <person name="Kozak K."/>
            <person name="Martin S."/>
            <person name="Jiggins C."/>
            <person name="Moest M."/>
            <person name="Warren A I."/>
            <person name="Byers J.R.P. K."/>
            <person name="Montejo-Kovacevich G."/>
            <person name="Yen C E."/>
        </authorList>
    </citation>
    <scope>NUCLEOTIDE SEQUENCE [LARGE SCALE GENOMIC DNA]</scope>
</reference>
<dbReference type="EMBL" id="CADEBC010000068">
    <property type="protein sequence ID" value="CAB3221706.1"/>
    <property type="molecule type" value="Genomic_DNA"/>
</dbReference>
<dbReference type="GO" id="GO:0045259">
    <property type="term" value="C:proton-transporting ATP synthase complex"/>
    <property type="evidence" value="ECO:0007669"/>
    <property type="project" value="UniProtKB-KW"/>
</dbReference>
<evidence type="ECO:0000313" key="11">
    <source>
        <dbReference type="Proteomes" id="UP000494106"/>
    </source>
</evidence>
<dbReference type="GO" id="GO:0046933">
    <property type="term" value="F:proton-transporting ATP synthase activity, rotational mechanism"/>
    <property type="evidence" value="ECO:0007669"/>
    <property type="project" value="TreeGrafter"/>
</dbReference>
<name>A0A8S0YSH7_ARCPL</name>
<evidence type="ECO:0000256" key="9">
    <source>
        <dbReference type="RuleBase" id="RU368017"/>
    </source>
</evidence>
<comment type="caution">
    <text evidence="10">The sequence shown here is derived from an EMBL/GenBank/DDBJ whole genome shotgun (WGS) entry which is preliminary data.</text>
</comment>
<dbReference type="GO" id="GO:0005743">
    <property type="term" value="C:mitochondrial inner membrane"/>
    <property type="evidence" value="ECO:0007669"/>
    <property type="project" value="UniProtKB-SubCell"/>
</dbReference>
<evidence type="ECO:0000256" key="7">
    <source>
        <dbReference type="ARBA" id="ARBA00023128"/>
    </source>
</evidence>
<accession>A0A8S0YSH7</accession>
<evidence type="ECO:0000256" key="5">
    <source>
        <dbReference type="ARBA" id="ARBA00022792"/>
    </source>
</evidence>
<dbReference type="PANTHER" id="PTHR12733">
    <property type="entry name" value="MITOCHONDRIAL ATP SYNTHASE B CHAIN"/>
    <property type="match status" value="1"/>
</dbReference>
<comment type="subcellular location">
    <subcellularLocation>
        <location evidence="9">Mitochondrion</location>
    </subcellularLocation>
    <subcellularLocation>
        <location evidence="9">Mitochondrion inner membrane</location>
    </subcellularLocation>
</comment>
<keyword evidence="8 9" id="KW-0472">Membrane</keyword>
<dbReference type="SUPFAM" id="SSF161060">
    <property type="entry name" value="ATP synthase B chain-like"/>
    <property type="match status" value="1"/>
</dbReference>
<dbReference type="AlphaFoldDB" id="A0A8S0YSH7"/>
<keyword evidence="4 9" id="KW-0375">Hydrogen ion transport</keyword>
<gene>
    <name evidence="10" type="ORF">APLA_LOCUS684</name>
</gene>
<keyword evidence="3 9" id="KW-0138">CF(0)</keyword>
<dbReference type="InterPro" id="IPR013837">
    <property type="entry name" value="ATP_synth_F0_suB"/>
</dbReference>
<evidence type="ECO:0000313" key="10">
    <source>
        <dbReference type="EMBL" id="CAB3221706.1"/>
    </source>
</evidence>
<comment type="function">
    <text evidence="9">Subunit b, of the mitochondrial membrane ATP synthase complex (F(1)F(0) ATP synthase or Complex V) that produces ATP from ADP in the presence of a proton gradient across the membrane which is generated by electron transport complexes of the respiratory chain. ATP synthase complex consist of a soluble F(1) head domain - the catalytic core - and a membrane F(1) domain - the membrane proton channel. These two domains are linked by a central stalk rotating inside the F(1) region and a stationary peripheral stalk. During catalysis, ATP synthesis in the catalytic domain of F(1) is coupled via a rotary mechanism of the central stalk subunits to proton translocation. In vivo, can only synthesize ATP although its ATP hydrolase activity can be activated artificially in vitro. Part of the complex F(0) domain. Part of the complex F(0) domain and the peripheric stalk, which acts as a stator to hold the catalytic alpha(3)beta(3) subcomplex and subunit a/ATP6 static relative to the rotary elements.</text>
</comment>
<dbReference type="Gene3D" id="1.20.5.2210">
    <property type="match status" value="1"/>
</dbReference>
<keyword evidence="6 9" id="KW-0406">Ion transport</keyword>
<protein>
    <recommendedName>
        <fullName evidence="9">ATP synthase subunit b</fullName>
    </recommendedName>
</protein>
<keyword evidence="11" id="KW-1185">Reference proteome</keyword>
<evidence type="ECO:0000256" key="2">
    <source>
        <dbReference type="ARBA" id="ARBA00022448"/>
    </source>
</evidence>
<comment type="subunit">
    <text evidence="9">F-type ATPases have 2 components, CF(1) - the catalytic core - and CF(0) - the membrane proton channel. CF(1) and CF(0) have multiple subunits.</text>
</comment>